<dbReference type="GO" id="GO:0005886">
    <property type="term" value="C:plasma membrane"/>
    <property type="evidence" value="ECO:0007669"/>
    <property type="project" value="UniProtKB-SubCell"/>
</dbReference>
<keyword evidence="3 10" id="KW-0812">Transmembrane</keyword>
<dbReference type="Proteomes" id="UP000539313">
    <property type="component" value="Unassembled WGS sequence"/>
</dbReference>
<keyword evidence="5 10" id="KW-0472">Membrane</keyword>
<keyword evidence="10" id="KW-0406">Ion transport</keyword>
<feature type="transmembrane region" description="Helical" evidence="10">
    <location>
        <begin position="81"/>
        <end position="99"/>
    </location>
</feature>
<keyword evidence="12" id="KW-1185">Reference proteome</keyword>
<comment type="function">
    <text evidence="9 10">Fluoride-specific ion channel. Important for reducing fluoride concentration in the cell, thus reducing its toxicity.</text>
</comment>
<keyword evidence="10" id="KW-0479">Metal-binding</keyword>
<evidence type="ECO:0000313" key="11">
    <source>
        <dbReference type="EMBL" id="MBA9006365.1"/>
    </source>
</evidence>
<comment type="activity regulation">
    <text evidence="10">Na(+) is not transported, but it plays an essential structural role and its presence is essential for fluoride channel function.</text>
</comment>
<comment type="subcellular location">
    <subcellularLocation>
        <location evidence="1 10">Cell membrane</location>
        <topology evidence="1 10">Multi-pass membrane protein</topology>
    </subcellularLocation>
</comment>
<comment type="catalytic activity">
    <reaction evidence="8">
        <text>fluoride(in) = fluoride(out)</text>
        <dbReference type="Rhea" id="RHEA:76159"/>
        <dbReference type="ChEBI" id="CHEBI:17051"/>
    </reaction>
    <physiologicalReaction direction="left-to-right" evidence="8">
        <dbReference type="Rhea" id="RHEA:76160"/>
    </physiologicalReaction>
</comment>
<gene>
    <name evidence="10" type="primary">fluC</name>
    <name evidence="10" type="synonym">crcB</name>
    <name evidence="11" type="ORF">HNR21_005247</name>
</gene>
<dbReference type="GO" id="GO:0140114">
    <property type="term" value="P:cellular detoxification of fluoride"/>
    <property type="evidence" value="ECO:0007669"/>
    <property type="project" value="UniProtKB-UniRule"/>
</dbReference>
<feature type="transmembrane region" description="Helical" evidence="10">
    <location>
        <begin position="47"/>
        <end position="69"/>
    </location>
</feature>
<evidence type="ECO:0000256" key="2">
    <source>
        <dbReference type="ARBA" id="ARBA00022475"/>
    </source>
</evidence>
<evidence type="ECO:0000256" key="9">
    <source>
        <dbReference type="ARBA" id="ARBA00049940"/>
    </source>
</evidence>
<evidence type="ECO:0000313" key="12">
    <source>
        <dbReference type="Proteomes" id="UP000539313"/>
    </source>
</evidence>
<dbReference type="GO" id="GO:0062054">
    <property type="term" value="F:fluoride channel activity"/>
    <property type="evidence" value="ECO:0007669"/>
    <property type="project" value="UniProtKB-UniRule"/>
</dbReference>
<keyword evidence="2 10" id="KW-1003">Cell membrane</keyword>
<dbReference type="EMBL" id="JACJII010000001">
    <property type="protein sequence ID" value="MBA9006365.1"/>
    <property type="molecule type" value="Genomic_DNA"/>
</dbReference>
<dbReference type="Pfam" id="PF02537">
    <property type="entry name" value="CRCB"/>
    <property type="match status" value="1"/>
</dbReference>
<proteinExistence type="inferred from homology"/>
<feature type="binding site" evidence="10">
    <location>
        <position position="89"/>
    </location>
    <ligand>
        <name>Na(+)</name>
        <dbReference type="ChEBI" id="CHEBI:29101"/>
        <note>structural</note>
    </ligand>
</feature>
<dbReference type="PANTHER" id="PTHR28259:SF1">
    <property type="entry name" value="FLUORIDE EXPORT PROTEIN 1-RELATED"/>
    <property type="match status" value="1"/>
</dbReference>
<sequence length="145" mass="14672">MNPPVGEMSVSDGGTARTVAAVSAGGMLGSLARYGVAEAFPHAPGGFGWAMFAVNVSGCLLIGVLMAVITGRPRVHPLTRPFLGVGVLGGFTSFSAYALDVQRAFQAGAPGVAVAYLVATVVCALAAVYAGLRVTRPLVRRGGRP</sequence>
<evidence type="ECO:0000256" key="10">
    <source>
        <dbReference type="HAMAP-Rule" id="MF_00454"/>
    </source>
</evidence>
<keyword evidence="10" id="KW-0915">Sodium</keyword>
<evidence type="ECO:0000256" key="1">
    <source>
        <dbReference type="ARBA" id="ARBA00004651"/>
    </source>
</evidence>
<dbReference type="GO" id="GO:0046872">
    <property type="term" value="F:metal ion binding"/>
    <property type="evidence" value="ECO:0007669"/>
    <property type="project" value="UniProtKB-KW"/>
</dbReference>
<evidence type="ECO:0000256" key="7">
    <source>
        <dbReference type="ARBA" id="ARBA00035120"/>
    </source>
</evidence>
<dbReference type="HAMAP" id="MF_00454">
    <property type="entry name" value="FluC"/>
    <property type="match status" value="1"/>
</dbReference>
<dbReference type="AlphaFoldDB" id="A0A7W3N2K9"/>
<comment type="similarity">
    <text evidence="7 10">Belongs to the fluoride channel Fluc/FEX (TC 1.A.43) family.</text>
</comment>
<evidence type="ECO:0000256" key="6">
    <source>
        <dbReference type="ARBA" id="ARBA00023303"/>
    </source>
</evidence>
<keyword evidence="6 10" id="KW-0407">Ion channel</keyword>
<accession>A0A7W3N2K9</accession>
<comment type="caution">
    <text evidence="11">The sequence shown here is derived from an EMBL/GenBank/DDBJ whole genome shotgun (WGS) entry which is preliminary data.</text>
</comment>
<dbReference type="InterPro" id="IPR003691">
    <property type="entry name" value="FluC"/>
</dbReference>
<reference evidence="11 12" key="1">
    <citation type="submission" date="2020-08" db="EMBL/GenBank/DDBJ databases">
        <title>Sequencing the genomes of 1000 actinobacteria strains.</title>
        <authorList>
            <person name="Klenk H.-P."/>
        </authorList>
    </citation>
    <scope>NUCLEOTIDE SEQUENCE [LARGE SCALE GENOMIC DNA]</scope>
    <source>
        <strain evidence="11 12">DSM 45823</strain>
    </source>
</reference>
<evidence type="ECO:0000256" key="8">
    <source>
        <dbReference type="ARBA" id="ARBA00035585"/>
    </source>
</evidence>
<protein>
    <recommendedName>
        <fullName evidence="10">Fluoride-specific ion channel FluC</fullName>
    </recommendedName>
</protein>
<keyword evidence="10" id="KW-0813">Transport</keyword>
<keyword evidence="4 10" id="KW-1133">Transmembrane helix</keyword>
<organism evidence="11 12">
    <name type="scientific">Thermomonospora cellulosilytica</name>
    <dbReference type="NCBI Taxonomy" id="1411118"/>
    <lineage>
        <taxon>Bacteria</taxon>
        <taxon>Bacillati</taxon>
        <taxon>Actinomycetota</taxon>
        <taxon>Actinomycetes</taxon>
        <taxon>Streptosporangiales</taxon>
        <taxon>Thermomonosporaceae</taxon>
        <taxon>Thermomonospora</taxon>
    </lineage>
</organism>
<evidence type="ECO:0000256" key="3">
    <source>
        <dbReference type="ARBA" id="ARBA00022692"/>
    </source>
</evidence>
<evidence type="ECO:0000256" key="5">
    <source>
        <dbReference type="ARBA" id="ARBA00023136"/>
    </source>
</evidence>
<name>A0A7W3N2K9_9ACTN</name>
<evidence type="ECO:0000256" key="4">
    <source>
        <dbReference type="ARBA" id="ARBA00022989"/>
    </source>
</evidence>
<dbReference type="RefSeq" id="WP_182707307.1">
    <property type="nucleotide sequence ID" value="NZ_JACJII010000001.1"/>
</dbReference>
<dbReference type="PANTHER" id="PTHR28259">
    <property type="entry name" value="FLUORIDE EXPORT PROTEIN 1-RELATED"/>
    <property type="match status" value="1"/>
</dbReference>
<feature type="transmembrane region" description="Helical" evidence="10">
    <location>
        <begin position="111"/>
        <end position="132"/>
    </location>
</feature>
<feature type="binding site" evidence="10">
    <location>
        <position position="92"/>
    </location>
    <ligand>
        <name>Na(+)</name>
        <dbReference type="ChEBI" id="CHEBI:29101"/>
        <note>structural</note>
    </ligand>
</feature>